<reference evidence="8" key="1">
    <citation type="journal article" date="2020" name="Stud. Mycol.">
        <title>101 Dothideomycetes genomes: a test case for predicting lifestyles and emergence of pathogens.</title>
        <authorList>
            <person name="Haridas S."/>
            <person name="Albert R."/>
            <person name="Binder M."/>
            <person name="Bloem J."/>
            <person name="Labutti K."/>
            <person name="Salamov A."/>
            <person name="Andreopoulos B."/>
            <person name="Baker S."/>
            <person name="Barry K."/>
            <person name="Bills G."/>
            <person name="Bluhm B."/>
            <person name="Cannon C."/>
            <person name="Castanera R."/>
            <person name="Culley D."/>
            <person name="Daum C."/>
            <person name="Ezra D."/>
            <person name="Gonzalez J."/>
            <person name="Henrissat B."/>
            <person name="Kuo A."/>
            <person name="Liang C."/>
            <person name="Lipzen A."/>
            <person name="Lutzoni F."/>
            <person name="Magnuson J."/>
            <person name="Mondo S."/>
            <person name="Nolan M."/>
            <person name="Ohm R."/>
            <person name="Pangilinan J."/>
            <person name="Park H.-J."/>
            <person name="Ramirez L."/>
            <person name="Alfaro M."/>
            <person name="Sun H."/>
            <person name="Tritt A."/>
            <person name="Yoshinaga Y."/>
            <person name="Zwiers L.-H."/>
            <person name="Turgeon B."/>
            <person name="Goodwin S."/>
            <person name="Spatafora J."/>
            <person name="Crous P."/>
            <person name="Grigoriev I."/>
        </authorList>
    </citation>
    <scope>NUCLEOTIDE SEQUENCE</scope>
    <source>
        <strain evidence="8">CBS 379.55</strain>
    </source>
</reference>
<dbReference type="AlphaFoldDB" id="A0A6A6JIZ7"/>
<evidence type="ECO:0000256" key="3">
    <source>
        <dbReference type="ARBA" id="ARBA00022801"/>
    </source>
</evidence>
<feature type="domain" description="Peptidase S8/S53" evidence="7">
    <location>
        <begin position="724"/>
        <end position="941"/>
    </location>
</feature>
<evidence type="ECO:0000256" key="5">
    <source>
        <dbReference type="PROSITE-ProRule" id="PRU01240"/>
    </source>
</evidence>
<dbReference type="Gene3D" id="1.25.40.20">
    <property type="entry name" value="Ankyrin repeat-containing domain"/>
    <property type="match status" value="1"/>
</dbReference>
<dbReference type="PROSITE" id="PS51892">
    <property type="entry name" value="SUBTILASE"/>
    <property type="match status" value="1"/>
</dbReference>
<comment type="similarity">
    <text evidence="1 5">Belongs to the peptidase S8 family.</text>
</comment>
<accession>A0A6A6JIZ7</accession>
<dbReference type="SUPFAM" id="SSF52743">
    <property type="entry name" value="Subtilisin-like"/>
    <property type="match status" value="1"/>
</dbReference>
<dbReference type="GO" id="GO:0004252">
    <property type="term" value="F:serine-type endopeptidase activity"/>
    <property type="evidence" value="ECO:0007669"/>
    <property type="project" value="InterPro"/>
</dbReference>
<dbReference type="EMBL" id="ML986495">
    <property type="protein sequence ID" value="KAF2275928.1"/>
    <property type="molecule type" value="Genomic_DNA"/>
</dbReference>
<dbReference type="Proteomes" id="UP000800097">
    <property type="component" value="Unassembled WGS sequence"/>
</dbReference>
<comment type="caution">
    <text evidence="5">Lacks conserved residue(s) required for the propagation of feature annotation.</text>
</comment>
<dbReference type="InterPro" id="IPR000209">
    <property type="entry name" value="Peptidase_S8/S53_dom"/>
</dbReference>
<proteinExistence type="inferred from homology"/>
<dbReference type="GO" id="GO:0006508">
    <property type="term" value="P:proteolysis"/>
    <property type="evidence" value="ECO:0007669"/>
    <property type="project" value="UniProtKB-KW"/>
</dbReference>
<evidence type="ECO:0000256" key="1">
    <source>
        <dbReference type="ARBA" id="ARBA00011073"/>
    </source>
</evidence>
<keyword evidence="9" id="KW-1185">Reference proteome</keyword>
<evidence type="ECO:0000256" key="6">
    <source>
        <dbReference type="SAM" id="MobiDB-lite"/>
    </source>
</evidence>
<dbReference type="PANTHER" id="PTHR43806">
    <property type="entry name" value="PEPTIDASE S8"/>
    <property type="match status" value="1"/>
</dbReference>
<organism evidence="8 9">
    <name type="scientific">Westerdykella ornata</name>
    <dbReference type="NCBI Taxonomy" id="318751"/>
    <lineage>
        <taxon>Eukaryota</taxon>
        <taxon>Fungi</taxon>
        <taxon>Dikarya</taxon>
        <taxon>Ascomycota</taxon>
        <taxon>Pezizomycotina</taxon>
        <taxon>Dothideomycetes</taxon>
        <taxon>Pleosporomycetidae</taxon>
        <taxon>Pleosporales</taxon>
        <taxon>Sporormiaceae</taxon>
        <taxon>Westerdykella</taxon>
    </lineage>
</organism>
<evidence type="ECO:0000259" key="7">
    <source>
        <dbReference type="Pfam" id="PF00082"/>
    </source>
</evidence>
<protein>
    <recommendedName>
        <fullName evidence="7">Peptidase S8/S53 domain-containing protein</fullName>
    </recommendedName>
</protein>
<evidence type="ECO:0000313" key="8">
    <source>
        <dbReference type="EMBL" id="KAF2275928.1"/>
    </source>
</evidence>
<evidence type="ECO:0000256" key="2">
    <source>
        <dbReference type="ARBA" id="ARBA00022670"/>
    </source>
</evidence>
<dbReference type="GeneID" id="54554127"/>
<gene>
    <name evidence="8" type="ORF">EI97DRAFT_458926</name>
</gene>
<dbReference type="InterPro" id="IPR050131">
    <property type="entry name" value="Peptidase_S8_subtilisin-like"/>
</dbReference>
<dbReference type="InterPro" id="IPR036770">
    <property type="entry name" value="Ankyrin_rpt-contain_sf"/>
</dbReference>
<dbReference type="InterPro" id="IPR036852">
    <property type="entry name" value="Peptidase_S8/S53_dom_sf"/>
</dbReference>
<dbReference type="CDD" id="cd07491">
    <property type="entry name" value="Peptidases_S8_7"/>
    <property type="match status" value="1"/>
</dbReference>
<feature type="compositionally biased region" description="Polar residues" evidence="6">
    <location>
        <begin position="191"/>
        <end position="205"/>
    </location>
</feature>
<dbReference type="RefSeq" id="XP_033653467.1">
    <property type="nucleotide sequence ID" value="XM_033800952.1"/>
</dbReference>
<keyword evidence="4" id="KW-0720">Serine protease</keyword>
<keyword evidence="3" id="KW-0378">Hydrolase</keyword>
<evidence type="ECO:0000313" key="9">
    <source>
        <dbReference type="Proteomes" id="UP000800097"/>
    </source>
</evidence>
<dbReference type="OrthoDB" id="206201at2759"/>
<dbReference type="Pfam" id="PF00082">
    <property type="entry name" value="Peptidase_S8"/>
    <property type="match status" value="1"/>
</dbReference>
<feature type="region of interest" description="Disordered" evidence="6">
    <location>
        <begin position="511"/>
        <end position="534"/>
    </location>
</feature>
<keyword evidence="2" id="KW-0645">Protease</keyword>
<dbReference type="Gene3D" id="3.40.50.200">
    <property type="entry name" value="Peptidase S8/S53 domain"/>
    <property type="match status" value="1"/>
</dbReference>
<sequence>MPSFAPPRRPQVTYGFLQGMRKAESHPITSAQDVVDDVKKLKIDFQDSASYGPFRDKHLKRLERGQTTGSSTYGGGRAEDEVLHIIAKDTDGREFHHYADFTAWAIKNYRPLLQCRDAGGYQPLHLALMNQNHAFVFMVLERASEVRALLEDYSMVALTCLHRAIWHRSPFTEAILDKVMETGDTERRNQHSSINDNKNASSSDGGINPLDDIFTACSTDHIRDAQRGCPGMTPLHFAATSWLPTPDDDEEYDRCQAALREQKRSVVNRVESPSQISEVEAKNSTPPHVTRVKRDSLIVTCPVMEADKFFKTGVRKLDILDDASDPHVKRFREAVGNLLGAATTKEQPRTLPNRPKRFDLLAIVKKLIKARPDVLLKKHEEGSTPFQARLDAYQEQDADVVESELTNGDPMTERNDVSGLRDDKERQDKIVKDPVLHYMREYIVSNYGRRDAMKALYRPGEERVLEFNLVGLPHPSVDSDFLDGLGNVLRFEGLLKEVAIPRLIVKNDEEVDLPEDKTDSKEPGKNGEPQAVDKIKGKGRTDMYSIFKWLRENHVGSILKVTVVDDLEPCHSDQAIEACMAGFDVRVWNWYKVDLSCQVILNSARNVTNVTLYSSGNNAVLMGWSSSSGLAMLPKLKVVHINVQEGLERPKRLQAYMKTFGEELKKQKPDVVFTWKRHTPSQNYDDVFAKQGTERITESKWWKSVEEFGAFLEQAQPSHPVDPIKIAIIDDGINTALDIFSGRIQGGESFAPLSEFSGRAGAYYVPSGPHGTLMAQLICKVCPVVKLYIAQLEVLPGQNGRRSFTPESATEAIEWAIERNVDIISMSWSIRSDDRQHKGLDEALQDAANQGISMFCSSIDEGPTAPDNTYPGKNTSCIKIGAATATGTVLSWVSESKSDFLLPGESPQLTPETKLWGKLEAGLSGSSIATAVAAGIAGVLIYCERLLAPRDPRGPDPLRASNNMKNAFKNLSKNDRKFVPIWRYLPKLSDQEQLVLDEKYNPDKTNETREKLKAFIDSLYQAV</sequence>
<name>A0A6A6JIZ7_WESOR</name>
<feature type="region of interest" description="Disordered" evidence="6">
    <location>
        <begin position="185"/>
        <end position="207"/>
    </location>
</feature>
<evidence type="ECO:0000256" key="4">
    <source>
        <dbReference type="ARBA" id="ARBA00022825"/>
    </source>
</evidence>
<feature type="compositionally biased region" description="Basic and acidic residues" evidence="6">
    <location>
        <begin position="514"/>
        <end position="534"/>
    </location>
</feature>
<dbReference type="PANTHER" id="PTHR43806:SF11">
    <property type="entry name" value="CEREVISIN-RELATED"/>
    <property type="match status" value="1"/>
</dbReference>